<feature type="region of interest" description="Disordered" evidence="5">
    <location>
        <begin position="2094"/>
        <end position="2123"/>
    </location>
</feature>
<dbReference type="FunFam" id="3.30.300.30:FF:000010">
    <property type="entry name" value="Enterobactin synthetase component F"/>
    <property type="match status" value="2"/>
</dbReference>
<dbReference type="Gene3D" id="2.30.38.10">
    <property type="entry name" value="Luciferase, Domain 3"/>
    <property type="match status" value="2"/>
</dbReference>
<dbReference type="NCBIfam" id="TIGR01733">
    <property type="entry name" value="AA-adenyl-dom"/>
    <property type="match status" value="2"/>
</dbReference>
<evidence type="ECO:0000313" key="8">
    <source>
        <dbReference type="EMBL" id="EHO42171.1"/>
    </source>
</evidence>
<dbReference type="InterPro" id="IPR020845">
    <property type="entry name" value="AMP-binding_CS"/>
</dbReference>
<dbReference type="SUPFAM" id="SSF56801">
    <property type="entry name" value="Acetyl-CoA synthetase-like"/>
    <property type="match status" value="2"/>
</dbReference>
<dbReference type="PANTHER" id="PTHR45527:SF1">
    <property type="entry name" value="FATTY ACID SYNTHASE"/>
    <property type="match status" value="1"/>
</dbReference>
<dbReference type="GO" id="GO:0005829">
    <property type="term" value="C:cytosol"/>
    <property type="evidence" value="ECO:0007669"/>
    <property type="project" value="TreeGrafter"/>
</dbReference>
<dbReference type="Gene3D" id="3.30.559.30">
    <property type="entry name" value="Nonribosomal peptide synthetase, condensation domain"/>
    <property type="match status" value="2"/>
</dbReference>
<evidence type="ECO:0000256" key="2">
    <source>
        <dbReference type="ARBA" id="ARBA00006432"/>
    </source>
</evidence>
<dbReference type="EMBL" id="CP018099">
    <property type="protein sequence ID" value="APF18139.1"/>
    <property type="molecule type" value="Genomic_DNA"/>
</dbReference>
<dbReference type="Gene3D" id="3.30.300.30">
    <property type="match status" value="2"/>
</dbReference>
<dbReference type="FunFam" id="3.30.559.30:FF:000001">
    <property type="entry name" value="Non-ribosomal peptide synthetase"/>
    <property type="match status" value="1"/>
</dbReference>
<dbReference type="CDD" id="cd05930">
    <property type="entry name" value="A_NRPS"/>
    <property type="match status" value="2"/>
</dbReference>
<dbReference type="FunCoup" id="H1XP56">
    <property type="interactions" value="69"/>
</dbReference>
<feature type="compositionally biased region" description="Basic residues" evidence="5">
    <location>
        <begin position="2109"/>
        <end position="2123"/>
    </location>
</feature>
<dbReference type="CDD" id="cd19531">
    <property type="entry name" value="LCL_NRPS-like"/>
    <property type="match status" value="1"/>
</dbReference>
<dbReference type="InterPro" id="IPR020806">
    <property type="entry name" value="PKS_PP-bd"/>
</dbReference>
<evidence type="ECO:0000313" key="10">
    <source>
        <dbReference type="Proteomes" id="UP000183868"/>
    </source>
</evidence>
<dbReference type="InterPro" id="IPR023213">
    <property type="entry name" value="CAT-like_dom_sf"/>
</dbReference>
<dbReference type="HOGENOM" id="CLU_000022_11_0_0"/>
<feature type="domain" description="Carrier" evidence="6">
    <location>
        <begin position="2022"/>
        <end position="2097"/>
    </location>
</feature>
<keyword evidence="4" id="KW-0597">Phosphoprotein</keyword>
<dbReference type="FunFam" id="1.10.1200.10:FF:000016">
    <property type="entry name" value="Non-ribosomal peptide synthase"/>
    <property type="match status" value="1"/>
</dbReference>
<dbReference type="PaxDb" id="880073-Calab_2561"/>
<keyword evidence="3" id="KW-0596">Phosphopantetheine</keyword>
<dbReference type="Pfam" id="PF00668">
    <property type="entry name" value="Condensation"/>
    <property type="match status" value="2"/>
</dbReference>
<accession>H1XP56</accession>
<reference evidence="8 9" key="1">
    <citation type="submission" date="2011-09" db="EMBL/GenBank/DDBJ databases">
        <title>The permanent draft genome of Caldithrix abyssi DSM 13497.</title>
        <authorList>
            <consortium name="US DOE Joint Genome Institute (JGI-PGF)"/>
            <person name="Lucas S."/>
            <person name="Han J."/>
            <person name="Lapidus A."/>
            <person name="Bruce D."/>
            <person name="Goodwin L."/>
            <person name="Pitluck S."/>
            <person name="Peters L."/>
            <person name="Kyrpides N."/>
            <person name="Mavromatis K."/>
            <person name="Ivanova N."/>
            <person name="Mikhailova N."/>
            <person name="Chertkov O."/>
            <person name="Detter J.C."/>
            <person name="Tapia R."/>
            <person name="Han C."/>
            <person name="Land M."/>
            <person name="Hauser L."/>
            <person name="Markowitz V."/>
            <person name="Cheng J.-F."/>
            <person name="Hugenholtz P."/>
            <person name="Woyke T."/>
            <person name="Wu D."/>
            <person name="Spring S."/>
            <person name="Brambilla E."/>
            <person name="Klenk H.-P."/>
            <person name="Eisen J.A."/>
        </authorList>
    </citation>
    <scope>NUCLEOTIDE SEQUENCE [LARGE SCALE GENOMIC DNA]</scope>
    <source>
        <strain evidence="8 9">DSM 13497</strain>
    </source>
</reference>
<dbReference type="GO" id="GO:0043041">
    <property type="term" value="P:amino acid activation for nonribosomal peptide biosynthetic process"/>
    <property type="evidence" value="ECO:0007669"/>
    <property type="project" value="TreeGrafter"/>
</dbReference>
<dbReference type="SMART" id="SM00823">
    <property type="entry name" value="PKS_PP"/>
    <property type="match status" value="2"/>
</dbReference>
<evidence type="ECO:0000256" key="3">
    <source>
        <dbReference type="ARBA" id="ARBA00022450"/>
    </source>
</evidence>
<dbReference type="GO" id="GO:0031177">
    <property type="term" value="F:phosphopantetheine binding"/>
    <property type="evidence" value="ECO:0007669"/>
    <property type="project" value="InterPro"/>
</dbReference>
<organism evidence="8 9">
    <name type="scientific">Caldithrix abyssi DSM 13497</name>
    <dbReference type="NCBI Taxonomy" id="880073"/>
    <lineage>
        <taxon>Bacteria</taxon>
        <taxon>Pseudomonadati</taxon>
        <taxon>Calditrichota</taxon>
        <taxon>Calditrichia</taxon>
        <taxon>Calditrichales</taxon>
        <taxon>Calditrichaceae</taxon>
        <taxon>Caldithrix</taxon>
    </lineage>
</organism>
<dbReference type="RefSeq" id="WP_006929434.1">
    <property type="nucleotide sequence ID" value="NZ_CM001402.1"/>
</dbReference>
<comment type="similarity">
    <text evidence="2">Belongs to the ATP-dependent AMP-binding enzyme family.</text>
</comment>
<dbReference type="Pfam" id="PF13193">
    <property type="entry name" value="AMP-binding_C"/>
    <property type="match status" value="2"/>
</dbReference>
<dbReference type="STRING" id="880073.Cabys_1390"/>
<dbReference type="InterPro" id="IPR036736">
    <property type="entry name" value="ACP-like_sf"/>
</dbReference>
<dbReference type="CDD" id="cd19543">
    <property type="entry name" value="DCL_NRPS"/>
    <property type="match status" value="1"/>
</dbReference>
<dbReference type="GO" id="GO:0009239">
    <property type="term" value="P:enterobactin biosynthetic process"/>
    <property type="evidence" value="ECO:0007669"/>
    <property type="project" value="TreeGrafter"/>
</dbReference>
<evidence type="ECO:0000256" key="5">
    <source>
        <dbReference type="SAM" id="MobiDB-lite"/>
    </source>
</evidence>
<dbReference type="InterPro" id="IPR025110">
    <property type="entry name" value="AMP-bd_C"/>
</dbReference>
<dbReference type="Proteomes" id="UP000183868">
    <property type="component" value="Chromosome"/>
</dbReference>
<dbReference type="Gene3D" id="3.30.559.10">
    <property type="entry name" value="Chloramphenicol acetyltransferase-like domain"/>
    <property type="match status" value="2"/>
</dbReference>
<dbReference type="InterPro" id="IPR006162">
    <property type="entry name" value="Ppantetheine_attach_site"/>
</dbReference>
<gene>
    <name evidence="7" type="ORF">Cabys_1390</name>
    <name evidence="8" type="ORF">Calab_2561</name>
</gene>
<feature type="domain" description="Carrier" evidence="6">
    <location>
        <begin position="967"/>
        <end position="1042"/>
    </location>
</feature>
<comment type="cofactor">
    <cofactor evidence="1">
        <name>pantetheine 4'-phosphate</name>
        <dbReference type="ChEBI" id="CHEBI:47942"/>
    </cofactor>
</comment>
<dbReference type="InterPro" id="IPR000873">
    <property type="entry name" value="AMP-dep_synth/lig_dom"/>
</dbReference>
<dbReference type="eggNOG" id="COG1020">
    <property type="taxonomic scope" value="Bacteria"/>
</dbReference>
<dbReference type="FunFam" id="1.10.1200.10:FF:000005">
    <property type="entry name" value="Nonribosomal peptide synthetase 1"/>
    <property type="match status" value="1"/>
</dbReference>
<dbReference type="InterPro" id="IPR045851">
    <property type="entry name" value="AMP-bd_C_sf"/>
</dbReference>
<dbReference type="SUPFAM" id="SSF52777">
    <property type="entry name" value="CoA-dependent acyltransferases"/>
    <property type="match status" value="4"/>
</dbReference>
<dbReference type="InParanoid" id="H1XP56"/>
<dbReference type="InterPro" id="IPR010071">
    <property type="entry name" value="AA_adenyl_dom"/>
</dbReference>
<dbReference type="InterPro" id="IPR001242">
    <property type="entry name" value="Condensation_dom"/>
</dbReference>
<dbReference type="InterPro" id="IPR009081">
    <property type="entry name" value="PP-bd_ACP"/>
</dbReference>
<dbReference type="Pfam" id="PF00550">
    <property type="entry name" value="PP-binding"/>
    <property type="match status" value="2"/>
</dbReference>
<evidence type="ECO:0000313" key="9">
    <source>
        <dbReference type="Proteomes" id="UP000004671"/>
    </source>
</evidence>
<dbReference type="PANTHER" id="PTHR45527">
    <property type="entry name" value="NONRIBOSOMAL PEPTIDE SYNTHETASE"/>
    <property type="match status" value="1"/>
</dbReference>
<dbReference type="Pfam" id="PF00501">
    <property type="entry name" value="AMP-binding"/>
    <property type="match status" value="2"/>
</dbReference>
<evidence type="ECO:0000256" key="4">
    <source>
        <dbReference type="ARBA" id="ARBA00022553"/>
    </source>
</evidence>
<protein>
    <submittedName>
        <fullName evidence="8">Amino acid adenylation domain protein</fullName>
    </submittedName>
    <submittedName>
        <fullName evidence="7">Amino acid adenylation domain-containing protein</fullName>
    </submittedName>
</protein>
<dbReference type="EMBL" id="CM001402">
    <property type="protein sequence ID" value="EHO42171.1"/>
    <property type="molecule type" value="Genomic_DNA"/>
</dbReference>
<dbReference type="FunFam" id="3.40.50.12780:FF:000012">
    <property type="entry name" value="Non-ribosomal peptide synthetase"/>
    <property type="match status" value="2"/>
</dbReference>
<reference evidence="7 10" key="2">
    <citation type="submission" date="2016-11" db="EMBL/GenBank/DDBJ databases">
        <title>Genomic analysis of Caldithrix abyssi and proposal of a novel bacterial phylum Caldithrichaeota.</title>
        <authorList>
            <person name="Kublanov I."/>
            <person name="Sigalova O."/>
            <person name="Gavrilov S."/>
            <person name="Lebedinsky A."/>
            <person name="Ivanova N."/>
            <person name="Daum C."/>
            <person name="Reddy T."/>
            <person name="Klenk H.P."/>
            <person name="Goker M."/>
            <person name="Reva O."/>
            <person name="Miroshnichenko M."/>
            <person name="Kyprides N."/>
            <person name="Woyke T."/>
            <person name="Gelfand M."/>
        </authorList>
    </citation>
    <scope>NUCLEOTIDE SEQUENCE [LARGE SCALE GENOMIC DNA]</scope>
    <source>
        <strain evidence="7 10">LF13</strain>
    </source>
</reference>
<dbReference type="GO" id="GO:0072330">
    <property type="term" value="P:monocarboxylic acid biosynthetic process"/>
    <property type="evidence" value="ECO:0007669"/>
    <property type="project" value="UniProtKB-ARBA"/>
</dbReference>
<dbReference type="FunFam" id="3.30.559.10:FF:000012">
    <property type="entry name" value="Non-ribosomal peptide synthetase"/>
    <property type="match status" value="2"/>
</dbReference>
<keyword evidence="9" id="KW-1185">Reference proteome</keyword>
<evidence type="ECO:0000256" key="1">
    <source>
        <dbReference type="ARBA" id="ARBA00001957"/>
    </source>
</evidence>
<sequence>MSENIKDIYPLSPMQQGMLFHTLFAPESEVYTEQLACTFVGNLNIEAFKKAWDALLQRHDVLRSAFVWEDLEEPLQVVYHEVELPFDVQDWSNLPKDQQKAQIDALIDTERQKGFDLNEAPLMRIKLIRLNENEVFFLWSHHHLLFDGWGFAIILKELFQLYEGYEKNQAVHLPAARPFRDYIAWLKAQDMQKAEAFWRKKLAGFYAPTPLVVDRKTDRPGNEYPKIRREYGKELSARAEQFTREYQVTLNTLFQGALALILARYSSENDVLFGSTVSGRPTEIPGIEGMVGLFINTLPIRVQIDEQVKVKDWLQTLQLQNAEMRQYEYTPLVNIHKWSDVPGAQPLFEALLVFENYPVSETLSQSSASLQIKDVRSVEKTNYPLTIVTAPGQTLTLDIAYDANRFDRQTIERLHDHFERVMEQIVFNPQQTLADIELVNAREKEKLLNEWSGTKKPFPQDKTIQQLFEAQAAKQPQAIAVDFQDQTLTYQQLNQKANQLAHFLRQKGVKPETIVGISLNRSLETVIAALAVLKSGGAYLPIDPDYPQERIDYMIEDSGIRLLITEDGLFDRFSKQNLQLISLWKDKAQIEAQPTDNPEHVNAPQNLAFIIYTSGSTGKPKGVMLQHRGMINFLQNMVTDFNLGPGKTMLQIASFSFDAAASEIFSALTGGATVQMIERETLLSIDKLVDFLNRKRVTTATFPPSLLTLLPEERLQSIETIISVGDVCPWELARRFKNKFHFVNGYGPTEGTIGAIWGTVDERHENDTVSAPIGRPIANAKIYLLDARLKPVPVGVPGEIHIGGAGVSRGYWSRPDLTAEKFIPDPFSSEPGARLYKTGDLARYLPDGQIEFIGRVDFQVKIRGFRIELGEIEAQILKHPAVKDAVVTARGNNPDDKYLVAYFVPEEGQSVDGSEIHEFIKGHLPEYMTPAAYVQMEKFPLTPNGKVNRRALPDPEEADRIAQEYVAPSTPEEELLASIWEDILKVERVGVSSNFFDLGGHSLLATQLVSRIRDAFDVEIPLKEIFAFPTVRQLSMRLQAYKAGEGQLQAPPIEKADRSGKLPLSFAQQRLWFLDQLQPGSSFYNIPGAVRLIGDLNVEALEKSLSEVVRRHETLRTTFDDENGKPFVVIHEAQPVKLPVTDLSGLPEEEQKQQLKKLTLEENRKPFDLKTGPLFRAQLIRLNEQEHVILLTMHHIISDGWSMGIFMQEIATFYKHIVEGKEARLPELEIQYVDYAVWQQNWLKGETLQKELDFWKQTLGMDPPVLELPTDFPRPAVQTFNGKTISVKVDPQLSQKIKELSRENNVTVFMTLLAAFQSLLHRYSRQDEILVGSPIANRNRSETEKLIGFFVNNIVIKGDFSERLEFSELLQQIRENTLNAYAHQNVPFEQIVDALVTKREMSHSPLFQVMFVMQNLPEARFELPGLTMRSAEEEAGSAKFDLSLIVTEAGDHFNFDFEFNTDLFKESTIRRMQQHLLNFLRAVTEDADQPIDLINYLSEDELKTLLHDWNQTATPFDRHLCAHQKFEQWAQEQPQLLAVEHNGQTLSYEELNRKANKLAHYLRALNIKPDDRVGICLERSLEMIVGIMAALKAGAAFLPLDPAYPDERLQYMIHDSQLKIVLTQQPLQERLQNFGAQTLALDSQWAQIEPQPEENLPNITTPLNLAYVIYTSGSTGKPKGTLLPHRGLLNLANEQRKAFNITAQSRILQFSSLSFDASVWETVMALLNGAALILVDRQILASGDLLVQKMKEKEVTTVTLPPSVLAVFPHEPLPALKTIITAGEKCPQELVKIWGVGRQFVNAYGPTETTVCASMYNADPAQENDPPIGKPIGNFELYILDQNLLPVPVGVPGELCVGGVGLARGYLNRADLTAEKFVPDPFSGRQGDRLYRTGDLVRYQEDGNIQFLGRIDLQVKVRGFRIELGEIEAVLREVPQVKDVVVMAREDIPGDKRLVAYLVCDEPQPEISQIRDQISKELPDYMVPSAYVFLDAMPLTPNGKIDRRALPKPQLDRSAVQAEYIAPRNDVEEKLTQIVGELLNIEKVGIHDNFFELGGHSLLATQFMSRLRTTFGVEMPLIKLFEKPTVAGLAEEVEKAKQQPAKAAPQIKRVARERRKMKKDQLR</sequence>
<evidence type="ECO:0000259" key="6">
    <source>
        <dbReference type="PROSITE" id="PS50075"/>
    </source>
</evidence>
<dbReference type="SUPFAM" id="SSF47336">
    <property type="entry name" value="ACP-like"/>
    <property type="match status" value="2"/>
</dbReference>
<dbReference type="GO" id="GO:0009366">
    <property type="term" value="C:enterobactin synthetase complex"/>
    <property type="evidence" value="ECO:0007669"/>
    <property type="project" value="TreeGrafter"/>
</dbReference>
<dbReference type="FunFam" id="3.40.50.980:FF:000001">
    <property type="entry name" value="Non-ribosomal peptide synthetase"/>
    <property type="match status" value="2"/>
</dbReference>
<dbReference type="Gene3D" id="3.40.50.980">
    <property type="match status" value="4"/>
</dbReference>
<dbReference type="KEGG" id="caby:Cabys_1390"/>
<dbReference type="NCBIfam" id="NF003417">
    <property type="entry name" value="PRK04813.1"/>
    <property type="match status" value="2"/>
</dbReference>
<dbReference type="GO" id="GO:0047527">
    <property type="term" value="F:2,3-dihydroxybenzoate-serine ligase activity"/>
    <property type="evidence" value="ECO:0007669"/>
    <property type="project" value="TreeGrafter"/>
</dbReference>
<dbReference type="PROSITE" id="PS00012">
    <property type="entry name" value="PHOSPHOPANTETHEINE"/>
    <property type="match status" value="1"/>
</dbReference>
<proteinExistence type="inferred from homology"/>
<evidence type="ECO:0000313" key="7">
    <source>
        <dbReference type="EMBL" id="APF18139.1"/>
    </source>
</evidence>
<dbReference type="Gene3D" id="1.10.1200.10">
    <property type="entry name" value="ACP-like"/>
    <property type="match status" value="2"/>
</dbReference>
<dbReference type="FunFam" id="2.30.38.10:FF:000001">
    <property type="entry name" value="Non-ribosomal peptide synthetase PvdI"/>
    <property type="match status" value="2"/>
</dbReference>
<name>H1XP56_CALAY</name>
<dbReference type="PROSITE" id="PS50075">
    <property type="entry name" value="CARRIER"/>
    <property type="match status" value="2"/>
</dbReference>
<dbReference type="PROSITE" id="PS00455">
    <property type="entry name" value="AMP_BINDING"/>
    <property type="match status" value="2"/>
</dbReference>
<dbReference type="Proteomes" id="UP000004671">
    <property type="component" value="Chromosome"/>
</dbReference>